<sequence length="205" mass="22911">MGCAATKDYSTQANGKCNCKCHQNGAPTNAPTDGGVEKFTDDPRLPLSGRQKFSLTKSWKAISRNISQAGMVMFVSLFEKHEVVRLFFVKTLNADVKSLSDLAENKKLQSHVASVMLTIDEAMTTLNDADHLIDMLTHIGETHVRFAGFLPEWFLLIEEPFLVAVKDTLGERYTLSMEDNYRKAIRFILDTLFAGFAKGKKISNE</sequence>
<keyword evidence="6" id="KW-0813">Transport</keyword>
<keyword evidence="2 6" id="KW-0349">Heme</keyword>
<evidence type="ECO:0000256" key="1">
    <source>
        <dbReference type="ARBA" id="ARBA00013895"/>
    </source>
</evidence>
<keyword evidence="3" id="KW-0479">Metal-binding</keyword>
<comment type="similarity">
    <text evidence="6">Belongs to the globin family.</text>
</comment>
<evidence type="ECO:0000256" key="2">
    <source>
        <dbReference type="ARBA" id="ARBA00022617"/>
    </source>
</evidence>
<keyword evidence="4" id="KW-0408">Iron</keyword>
<dbReference type="SUPFAM" id="SSF46458">
    <property type="entry name" value="Globin-like"/>
    <property type="match status" value="1"/>
</dbReference>
<keyword evidence="6" id="KW-0561">Oxygen transport</keyword>
<protein>
    <recommendedName>
        <fullName evidence="1">Globin</fullName>
    </recommendedName>
    <alternativeName>
        <fullName evidence="5">Myoglobin</fullName>
    </alternativeName>
</protein>
<keyword evidence="9" id="KW-1185">Reference proteome</keyword>
<dbReference type="EMBL" id="JAZGQO010000007">
    <property type="protein sequence ID" value="KAK6182335.1"/>
    <property type="molecule type" value="Genomic_DNA"/>
</dbReference>
<feature type="domain" description="Globin" evidence="7">
    <location>
        <begin position="46"/>
        <end position="197"/>
    </location>
</feature>
<evidence type="ECO:0000256" key="4">
    <source>
        <dbReference type="ARBA" id="ARBA00023004"/>
    </source>
</evidence>
<evidence type="ECO:0000256" key="5">
    <source>
        <dbReference type="ARBA" id="ARBA00030087"/>
    </source>
</evidence>
<dbReference type="GO" id="GO:0020037">
    <property type="term" value="F:heme binding"/>
    <property type="evidence" value="ECO:0007669"/>
    <property type="project" value="InterPro"/>
</dbReference>
<proteinExistence type="inferred from homology"/>
<evidence type="ECO:0000256" key="3">
    <source>
        <dbReference type="ARBA" id="ARBA00022723"/>
    </source>
</evidence>
<evidence type="ECO:0000313" key="9">
    <source>
        <dbReference type="Proteomes" id="UP001347796"/>
    </source>
</evidence>
<organism evidence="8 9">
    <name type="scientific">Patella caerulea</name>
    <name type="common">Rayed Mediterranean limpet</name>
    <dbReference type="NCBI Taxonomy" id="87958"/>
    <lineage>
        <taxon>Eukaryota</taxon>
        <taxon>Metazoa</taxon>
        <taxon>Spiralia</taxon>
        <taxon>Lophotrochozoa</taxon>
        <taxon>Mollusca</taxon>
        <taxon>Gastropoda</taxon>
        <taxon>Patellogastropoda</taxon>
        <taxon>Patelloidea</taxon>
        <taxon>Patellidae</taxon>
        <taxon>Patella</taxon>
    </lineage>
</organism>
<comment type="caution">
    <text evidence="8">The sequence shown here is derived from an EMBL/GenBank/DDBJ whole genome shotgun (WGS) entry which is preliminary data.</text>
</comment>
<evidence type="ECO:0000313" key="8">
    <source>
        <dbReference type="EMBL" id="KAK6182335.1"/>
    </source>
</evidence>
<dbReference type="InterPro" id="IPR012292">
    <property type="entry name" value="Globin/Proto"/>
</dbReference>
<dbReference type="PANTHER" id="PTHR46458">
    <property type="entry name" value="BLR2807 PROTEIN"/>
    <property type="match status" value="1"/>
</dbReference>
<dbReference type="PROSITE" id="PS01033">
    <property type="entry name" value="GLOBIN"/>
    <property type="match status" value="1"/>
</dbReference>
<dbReference type="InterPro" id="IPR000971">
    <property type="entry name" value="Globin"/>
</dbReference>
<dbReference type="InterPro" id="IPR050532">
    <property type="entry name" value="Globin-like_OT"/>
</dbReference>
<accession>A0AAN8JTN7</accession>
<evidence type="ECO:0000256" key="6">
    <source>
        <dbReference type="RuleBase" id="RU000356"/>
    </source>
</evidence>
<gene>
    <name evidence="8" type="ORF">SNE40_010045</name>
</gene>
<dbReference type="Gene3D" id="1.10.490.10">
    <property type="entry name" value="Globins"/>
    <property type="match status" value="1"/>
</dbReference>
<dbReference type="Proteomes" id="UP001347796">
    <property type="component" value="Unassembled WGS sequence"/>
</dbReference>
<dbReference type="GO" id="GO:0019825">
    <property type="term" value="F:oxygen binding"/>
    <property type="evidence" value="ECO:0007669"/>
    <property type="project" value="InterPro"/>
</dbReference>
<evidence type="ECO:0000259" key="7">
    <source>
        <dbReference type="PROSITE" id="PS01033"/>
    </source>
</evidence>
<dbReference type="InterPro" id="IPR009050">
    <property type="entry name" value="Globin-like_sf"/>
</dbReference>
<reference evidence="8 9" key="1">
    <citation type="submission" date="2024-01" db="EMBL/GenBank/DDBJ databases">
        <title>The genome of the rayed Mediterranean limpet Patella caerulea (Linnaeus, 1758).</title>
        <authorList>
            <person name="Anh-Thu Weber A."/>
            <person name="Halstead-Nussloch G."/>
        </authorList>
    </citation>
    <scope>NUCLEOTIDE SEQUENCE [LARGE SCALE GENOMIC DNA]</scope>
    <source>
        <strain evidence="8">AATW-2023a</strain>
        <tissue evidence="8">Whole specimen</tissue>
    </source>
</reference>
<dbReference type="Pfam" id="PF00042">
    <property type="entry name" value="Globin"/>
    <property type="match status" value="1"/>
</dbReference>
<dbReference type="AlphaFoldDB" id="A0AAN8JTN7"/>
<dbReference type="GO" id="GO:0005344">
    <property type="term" value="F:oxygen carrier activity"/>
    <property type="evidence" value="ECO:0007669"/>
    <property type="project" value="UniProtKB-KW"/>
</dbReference>
<dbReference type="GO" id="GO:0046872">
    <property type="term" value="F:metal ion binding"/>
    <property type="evidence" value="ECO:0007669"/>
    <property type="project" value="UniProtKB-KW"/>
</dbReference>
<name>A0AAN8JTN7_PATCE</name>
<dbReference type="PANTHER" id="PTHR46458:SF5">
    <property type="entry name" value="GLOBIN FAMILY PROFILE DOMAIN-CONTAINING PROTEIN"/>
    <property type="match status" value="1"/>
</dbReference>